<keyword evidence="2" id="KW-0808">Transferase</keyword>
<dbReference type="Proteomes" id="UP000261080">
    <property type="component" value="Unassembled WGS sequence"/>
</dbReference>
<dbReference type="PROSITE" id="PS51186">
    <property type="entry name" value="GNAT"/>
    <property type="match status" value="1"/>
</dbReference>
<dbReference type="InterPro" id="IPR053144">
    <property type="entry name" value="Acetyltransferase_Butenolide"/>
</dbReference>
<reference evidence="2 3" key="1">
    <citation type="submission" date="2018-08" db="EMBL/GenBank/DDBJ databases">
        <title>A genome reference for cultivated species of the human gut microbiota.</title>
        <authorList>
            <person name="Zou Y."/>
            <person name="Xue W."/>
            <person name="Luo G."/>
        </authorList>
    </citation>
    <scope>NUCLEOTIDE SEQUENCE [LARGE SCALE GENOMIC DNA]</scope>
    <source>
        <strain evidence="2 3">AF37-2AT</strain>
    </source>
</reference>
<organism evidence="2 3">
    <name type="scientific">Sellimonas intestinalis</name>
    <dbReference type="NCBI Taxonomy" id="1653434"/>
    <lineage>
        <taxon>Bacteria</taxon>
        <taxon>Bacillati</taxon>
        <taxon>Bacillota</taxon>
        <taxon>Clostridia</taxon>
        <taxon>Lachnospirales</taxon>
        <taxon>Lachnospiraceae</taxon>
        <taxon>Sellimonas</taxon>
    </lineage>
</organism>
<evidence type="ECO:0000259" key="1">
    <source>
        <dbReference type="PROSITE" id="PS51186"/>
    </source>
</evidence>
<dbReference type="SUPFAM" id="SSF55729">
    <property type="entry name" value="Acyl-CoA N-acyltransferases (Nat)"/>
    <property type="match status" value="1"/>
</dbReference>
<sequence>MNYQENSLTYEEYCSLRESVGWKNFPKIQIQEILKRSLYTVVAYKNHQAVGMGRLIGDGLYYVIVDVVVRPDCQQMGIGSKIFEMIVEYVDRQTPVGGRTSVQLIAEKGKEAFYEKRGFQIIPHKFCGSGMRKIIHK</sequence>
<name>A0A3E3JYW0_9FIRM</name>
<dbReference type="GO" id="GO:0016747">
    <property type="term" value="F:acyltransferase activity, transferring groups other than amino-acyl groups"/>
    <property type="evidence" value="ECO:0007669"/>
    <property type="project" value="InterPro"/>
</dbReference>
<dbReference type="CDD" id="cd04301">
    <property type="entry name" value="NAT_SF"/>
    <property type="match status" value="1"/>
</dbReference>
<dbReference type="AlphaFoldDB" id="A0A3E3JYW0"/>
<dbReference type="EMBL" id="QVLX01000010">
    <property type="protein sequence ID" value="RGE84978.1"/>
    <property type="molecule type" value="Genomic_DNA"/>
</dbReference>
<dbReference type="Gene3D" id="3.40.630.30">
    <property type="match status" value="1"/>
</dbReference>
<protein>
    <submittedName>
        <fullName evidence="2">N-acetyltransferase</fullName>
    </submittedName>
</protein>
<dbReference type="PANTHER" id="PTHR43233">
    <property type="entry name" value="FAMILY N-ACETYLTRANSFERASE, PUTATIVE (AFU_ORTHOLOGUE AFUA_6G03350)-RELATED"/>
    <property type="match status" value="1"/>
</dbReference>
<gene>
    <name evidence="2" type="ORF">DW016_13855</name>
</gene>
<dbReference type="RefSeq" id="WP_048621363.1">
    <property type="nucleotide sequence ID" value="NZ_BAABYU010000001.1"/>
</dbReference>
<dbReference type="InterPro" id="IPR016181">
    <property type="entry name" value="Acyl_CoA_acyltransferase"/>
</dbReference>
<dbReference type="Pfam" id="PF13508">
    <property type="entry name" value="Acetyltransf_7"/>
    <property type="match status" value="1"/>
</dbReference>
<keyword evidence="3" id="KW-1185">Reference proteome</keyword>
<evidence type="ECO:0000313" key="3">
    <source>
        <dbReference type="Proteomes" id="UP000261080"/>
    </source>
</evidence>
<dbReference type="InterPro" id="IPR000182">
    <property type="entry name" value="GNAT_dom"/>
</dbReference>
<dbReference type="PANTHER" id="PTHR43233:SF1">
    <property type="entry name" value="FAMILY N-ACETYLTRANSFERASE, PUTATIVE (AFU_ORTHOLOGUE AFUA_6G03350)-RELATED"/>
    <property type="match status" value="1"/>
</dbReference>
<proteinExistence type="predicted"/>
<accession>A0A3E3JYW0</accession>
<evidence type="ECO:0000313" key="2">
    <source>
        <dbReference type="EMBL" id="RGE84978.1"/>
    </source>
</evidence>
<dbReference type="GeneID" id="97191942"/>
<feature type="domain" description="N-acetyltransferase" evidence="1">
    <location>
        <begin position="1"/>
        <end position="136"/>
    </location>
</feature>
<dbReference type="OrthoDB" id="9775804at2"/>
<comment type="caution">
    <text evidence="2">The sequence shown here is derived from an EMBL/GenBank/DDBJ whole genome shotgun (WGS) entry which is preliminary data.</text>
</comment>